<accession>A0ACB8A712</accession>
<sequence>MLDAFNQSKVNSGQLFVRQPHAIIQLVEGPPPPRRIISSAIESSSAGSSCSSYPSTSDSSEEDCSSYCSSYVTPERSSSRDEGYSQTDDTFDIRMHRIQTWRDSACKALAESHPSPLKRKMTQHQTDDDTMSHTSKRSRSRDGASAARISGHPCTACDTPFPSRQSLRQHGRMPQAPEACRIAVDYNFE</sequence>
<comment type="caution">
    <text evidence="1">The sequence shown here is derived from an EMBL/GenBank/DDBJ whole genome shotgun (WGS) entry which is preliminary data.</text>
</comment>
<gene>
    <name evidence="1" type="ORF">BJ138DRAFT_1136832</name>
</gene>
<dbReference type="EMBL" id="MU267785">
    <property type="protein sequence ID" value="KAH7908996.1"/>
    <property type="molecule type" value="Genomic_DNA"/>
</dbReference>
<dbReference type="Proteomes" id="UP000790377">
    <property type="component" value="Unassembled WGS sequence"/>
</dbReference>
<organism evidence="1 2">
    <name type="scientific">Hygrophoropsis aurantiaca</name>
    <dbReference type="NCBI Taxonomy" id="72124"/>
    <lineage>
        <taxon>Eukaryota</taxon>
        <taxon>Fungi</taxon>
        <taxon>Dikarya</taxon>
        <taxon>Basidiomycota</taxon>
        <taxon>Agaricomycotina</taxon>
        <taxon>Agaricomycetes</taxon>
        <taxon>Agaricomycetidae</taxon>
        <taxon>Boletales</taxon>
        <taxon>Coniophorineae</taxon>
        <taxon>Hygrophoropsidaceae</taxon>
        <taxon>Hygrophoropsis</taxon>
    </lineage>
</organism>
<evidence type="ECO:0000313" key="1">
    <source>
        <dbReference type="EMBL" id="KAH7908996.1"/>
    </source>
</evidence>
<keyword evidence="2" id="KW-1185">Reference proteome</keyword>
<protein>
    <submittedName>
        <fullName evidence="1">Uncharacterized protein</fullName>
    </submittedName>
</protein>
<evidence type="ECO:0000313" key="2">
    <source>
        <dbReference type="Proteomes" id="UP000790377"/>
    </source>
</evidence>
<name>A0ACB8A712_9AGAM</name>
<proteinExistence type="predicted"/>
<reference evidence="1" key="1">
    <citation type="journal article" date="2021" name="New Phytol.">
        <title>Evolutionary innovations through gain and loss of genes in the ectomycorrhizal Boletales.</title>
        <authorList>
            <person name="Wu G."/>
            <person name="Miyauchi S."/>
            <person name="Morin E."/>
            <person name="Kuo A."/>
            <person name="Drula E."/>
            <person name="Varga T."/>
            <person name="Kohler A."/>
            <person name="Feng B."/>
            <person name="Cao Y."/>
            <person name="Lipzen A."/>
            <person name="Daum C."/>
            <person name="Hundley H."/>
            <person name="Pangilinan J."/>
            <person name="Johnson J."/>
            <person name="Barry K."/>
            <person name="LaButti K."/>
            <person name="Ng V."/>
            <person name="Ahrendt S."/>
            <person name="Min B."/>
            <person name="Choi I.G."/>
            <person name="Park H."/>
            <person name="Plett J.M."/>
            <person name="Magnuson J."/>
            <person name="Spatafora J.W."/>
            <person name="Nagy L.G."/>
            <person name="Henrissat B."/>
            <person name="Grigoriev I.V."/>
            <person name="Yang Z.L."/>
            <person name="Xu J."/>
            <person name="Martin F.M."/>
        </authorList>
    </citation>
    <scope>NUCLEOTIDE SEQUENCE</scope>
    <source>
        <strain evidence="1">ATCC 28755</strain>
    </source>
</reference>